<comment type="caution">
    <text evidence="3">The sequence shown here is derived from an EMBL/GenBank/DDBJ whole genome shotgun (WGS) entry which is preliminary data.</text>
</comment>
<feature type="transmembrane region" description="Helical" evidence="1">
    <location>
        <begin position="147"/>
        <end position="166"/>
    </location>
</feature>
<evidence type="ECO:0000259" key="2">
    <source>
        <dbReference type="Pfam" id="PF01478"/>
    </source>
</evidence>
<dbReference type="GO" id="GO:0016020">
    <property type="term" value="C:membrane"/>
    <property type="evidence" value="ECO:0007669"/>
    <property type="project" value="InterPro"/>
</dbReference>
<gene>
    <name evidence="3" type="ORF">LNL84_09730</name>
</gene>
<feature type="domain" description="Prepilin type IV endopeptidase peptidase" evidence="2">
    <location>
        <begin position="6"/>
        <end position="112"/>
    </location>
</feature>
<evidence type="ECO:0000313" key="4">
    <source>
        <dbReference type="Proteomes" id="UP001139488"/>
    </source>
</evidence>
<keyword evidence="1" id="KW-1133">Transmembrane helix</keyword>
<accession>A0A9X1WBN3</accession>
<organism evidence="3 4">
    <name type="scientific">Vibrio gelatinilyticus</name>
    <dbReference type="NCBI Taxonomy" id="2893468"/>
    <lineage>
        <taxon>Bacteria</taxon>
        <taxon>Pseudomonadati</taxon>
        <taxon>Pseudomonadota</taxon>
        <taxon>Gammaproteobacteria</taxon>
        <taxon>Vibrionales</taxon>
        <taxon>Vibrionaceae</taxon>
        <taxon>Vibrio</taxon>
    </lineage>
</organism>
<dbReference type="Gene3D" id="1.20.120.1220">
    <property type="match status" value="1"/>
</dbReference>
<keyword evidence="3" id="KW-0378">Hydrolase</keyword>
<dbReference type="InterPro" id="IPR000045">
    <property type="entry name" value="Prepilin_IV_endopep_pep"/>
</dbReference>
<keyword evidence="1" id="KW-0812">Transmembrane</keyword>
<feature type="transmembrane region" description="Helical" evidence="1">
    <location>
        <begin position="27"/>
        <end position="45"/>
    </location>
</feature>
<feature type="transmembrane region" description="Helical" evidence="1">
    <location>
        <begin position="96"/>
        <end position="113"/>
    </location>
</feature>
<dbReference type="EC" id="3.4.23.43" evidence="3"/>
<keyword evidence="4" id="KW-1185">Reference proteome</keyword>
<dbReference type="EMBL" id="JAJNNZ010000006">
    <property type="protein sequence ID" value="MCJ2377106.1"/>
    <property type="molecule type" value="Genomic_DNA"/>
</dbReference>
<dbReference type="Pfam" id="PF01478">
    <property type="entry name" value="Peptidase_A24"/>
    <property type="match status" value="1"/>
</dbReference>
<sequence>MEHVSFWLILSVIVVFDVKENRIPNKWVVVLLGCSFLLLTIKYGGVTSIKLDHVYGGLVAFFGGLIFYILRAMAAGDVKLLGVVGFTIGLHELGDYSLLLILSGGFIGVYYLLDNISRSGVTLIENFKQYAVLNIAQRKNMASSVDAKLAIPFAPAIMLALLLLSSTTI</sequence>
<dbReference type="RefSeq" id="WP_244357044.1">
    <property type="nucleotide sequence ID" value="NZ_JAJNNZ010000006.1"/>
</dbReference>
<feature type="transmembrane region" description="Helical" evidence="1">
    <location>
        <begin position="57"/>
        <end position="76"/>
    </location>
</feature>
<name>A0A9X1WBN3_9VIBR</name>
<keyword evidence="1" id="KW-0472">Membrane</keyword>
<dbReference type="AlphaFoldDB" id="A0A9X1WBN3"/>
<dbReference type="GO" id="GO:0004190">
    <property type="term" value="F:aspartic-type endopeptidase activity"/>
    <property type="evidence" value="ECO:0007669"/>
    <property type="project" value="UniProtKB-EC"/>
</dbReference>
<proteinExistence type="predicted"/>
<evidence type="ECO:0000256" key="1">
    <source>
        <dbReference type="SAM" id="Phobius"/>
    </source>
</evidence>
<protein>
    <submittedName>
        <fullName evidence="3">Prepilin peptidase</fullName>
        <ecNumber evidence="3">3.4.23.43</ecNumber>
    </submittedName>
</protein>
<evidence type="ECO:0000313" key="3">
    <source>
        <dbReference type="EMBL" id="MCJ2377106.1"/>
    </source>
</evidence>
<dbReference type="Proteomes" id="UP001139488">
    <property type="component" value="Unassembled WGS sequence"/>
</dbReference>
<reference evidence="3" key="1">
    <citation type="submission" date="2021-11" db="EMBL/GenBank/DDBJ databases">
        <title>Vibrio ZSDE26 sp. nov. and Vibrio ZSDZ34 sp. nov., isolated from coastal seawater in Qingdao.</title>
        <authorList>
            <person name="Zhang P."/>
        </authorList>
    </citation>
    <scope>NUCLEOTIDE SEQUENCE</scope>
    <source>
        <strain evidence="3">ZSDZ34</strain>
    </source>
</reference>